<dbReference type="PANTHER" id="PTHR10434:SF64">
    <property type="entry name" value="1-ACYL-SN-GLYCEROL-3-PHOSPHATE ACYLTRANSFERASE-RELATED"/>
    <property type="match status" value="1"/>
</dbReference>
<keyword evidence="9" id="KW-1185">Reference proteome</keyword>
<dbReference type="CDD" id="cd07989">
    <property type="entry name" value="LPLAT_AGPAT-like"/>
    <property type="match status" value="1"/>
</dbReference>
<name>A0A327NLR1_9BACT</name>
<dbReference type="GO" id="GO:0003841">
    <property type="term" value="F:1-acylglycerol-3-phosphate O-acyltransferase activity"/>
    <property type="evidence" value="ECO:0007669"/>
    <property type="project" value="TreeGrafter"/>
</dbReference>
<dbReference type="GO" id="GO:0006654">
    <property type="term" value="P:phosphatidic acid biosynthetic process"/>
    <property type="evidence" value="ECO:0007669"/>
    <property type="project" value="TreeGrafter"/>
</dbReference>
<feature type="transmembrane region" description="Helical" evidence="6">
    <location>
        <begin position="7"/>
        <end position="28"/>
    </location>
</feature>
<feature type="domain" description="Phospholipid/glycerol acyltransferase" evidence="7">
    <location>
        <begin position="70"/>
        <end position="185"/>
    </location>
</feature>
<feature type="transmembrane region" description="Helical" evidence="6">
    <location>
        <begin position="40"/>
        <end position="58"/>
    </location>
</feature>
<dbReference type="InterPro" id="IPR002123">
    <property type="entry name" value="Plipid/glycerol_acylTrfase"/>
</dbReference>
<keyword evidence="6" id="KW-0472">Membrane</keyword>
<keyword evidence="6" id="KW-0812">Transmembrane</keyword>
<evidence type="ECO:0000256" key="1">
    <source>
        <dbReference type="ARBA" id="ARBA00005189"/>
    </source>
</evidence>
<keyword evidence="5 8" id="KW-0012">Acyltransferase</keyword>
<comment type="caution">
    <text evidence="8">The sequence shown here is derived from an EMBL/GenBank/DDBJ whole genome shotgun (WGS) entry which is preliminary data.</text>
</comment>
<dbReference type="RefSeq" id="WP_111345671.1">
    <property type="nucleotide sequence ID" value="NZ_QLII01000001.1"/>
</dbReference>
<dbReference type="AlphaFoldDB" id="A0A327NLR1"/>
<evidence type="ECO:0000313" key="9">
    <source>
        <dbReference type="Proteomes" id="UP000249016"/>
    </source>
</evidence>
<dbReference type="SUPFAM" id="SSF69593">
    <property type="entry name" value="Glycerol-3-phosphate (1)-acyltransferase"/>
    <property type="match status" value="1"/>
</dbReference>
<evidence type="ECO:0000313" key="8">
    <source>
        <dbReference type="EMBL" id="RAI76260.1"/>
    </source>
</evidence>
<comment type="pathway">
    <text evidence="1">Lipid metabolism.</text>
</comment>
<sequence length="243" mass="28069">MRLLYTIWCATYFVALYLILFPFQFVFLQRDAWKPIAHKINYIWGMLFFIGVGIRVRVDRRFRPDPKKTYVFCANHFSYLDIAAMGVIVKNYYAFVGKSDVKHIPLLGYMFAKLHVQVDRDQPNSRAYSLAKSIRTLASGRSIMIFPEGGIRAPEPPQMVPFKDGAFTMAIQQQVPIVPVSLLNNYQILPDKSPVRFHWHTLRAVIHPPIETTGMTPDDVGRLKEETYKIINDELMKEKKVAA</sequence>
<keyword evidence="3 8" id="KW-0808">Transferase</keyword>
<keyword evidence="2" id="KW-0444">Lipid biosynthesis</keyword>
<keyword evidence="6" id="KW-1133">Transmembrane helix</keyword>
<evidence type="ECO:0000256" key="5">
    <source>
        <dbReference type="ARBA" id="ARBA00023315"/>
    </source>
</evidence>
<dbReference type="EMBL" id="QLII01000001">
    <property type="protein sequence ID" value="RAI76260.1"/>
    <property type="molecule type" value="Genomic_DNA"/>
</dbReference>
<evidence type="ECO:0000256" key="2">
    <source>
        <dbReference type="ARBA" id="ARBA00022516"/>
    </source>
</evidence>
<evidence type="ECO:0000259" key="7">
    <source>
        <dbReference type="SMART" id="SM00563"/>
    </source>
</evidence>
<dbReference type="SMART" id="SM00563">
    <property type="entry name" value="PlsC"/>
    <property type="match status" value="1"/>
</dbReference>
<proteinExistence type="predicted"/>
<evidence type="ECO:0000256" key="3">
    <source>
        <dbReference type="ARBA" id="ARBA00022679"/>
    </source>
</evidence>
<organism evidence="8 9">
    <name type="scientific">Spirosoma telluris</name>
    <dbReference type="NCBI Taxonomy" id="2183553"/>
    <lineage>
        <taxon>Bacteria</taxon>
        <taxon>Pseudomonadati</taxon>
        <taxon>Bacteroidota</taxon>
        <taxon>Cytophagia</taxon>
        <taxon>Cytophagales</taxon>
        <taxon>Cytophagaceae</taxon>
        <taxon>Spirosoma</taxon>
    </lineage>
</organism>
<accession>A0A327NLR1</accession>
<dbReference type="PANTHER" id="PTHR10434">
    <property type="entry name" value="1-ACYL-SN-GLYCEROL-3-PHOSPHATE ACYLTRANSFERASE"/>
    <property type="match status" value="1"/>
</dbReference>
<dbReference type="Proteomes" id="UP000249016">
    <property type="component" value="Unassembled WGS sequence"/>
</dbReference>
<keyword evidence="4" id="KW-0443">Lipid metabolism</keyword>
<dbReference type="OrthoDB" id="9803035at2"/>
<reference evidence="8 9" key="1">
    <citation type="submission" date="2018-06" db="EMBL/GenBank/DDBJ databases">
        <title>Spirosoma sp. HMF3257 Genome sequencing and assembly.</title>
        <authorList>
            <person name="Kang H."/>
            <person name="Cha I."/>
            <person name="Kim H."/>
            <person name="Kang J."/>
            <person name="Joh K."/>
        </authorList>
    </citation>
    <scope>NUCLEOTIDE SEQUENCE [LARGE SCALE GENOMIC DNA]</scope>
    <source>
        <strain evidence="8 9">HMF3257</strain>
    </source>
</reference>
<evidence type="ECO:0000256" key="4">
    <source>
        <dbReference type="ARBA" id="ARBA00023098"/>
    </source>
</evidence>
<evidence type="ECO:0000256" key="6">
    <source>
        <dbReference type="SAM" id="Phobius"/>
    </source>
</evidence>
<gene>
    <name evidence="8" type="ORF">HMF3257_22570</name>
</gene>
<dbReference type="Pfam" id="PF01553">
    <property type="entry name" value="Acyltransferase"/>
    <property type="match status" value="1"/>
</dbReference>
<protein>
    <submittedName>
        <fullName evidence="8">1-acyl-sn-glycerol-3-phosphate acyltransferase</fullName>
    </submittedName>
</protein>